<dbReference type="EMBL" id="JBHLSV010000002">
    <property type="protein sequence ID" value="MFC0672809.1"/>
    <property type="molecule type" value="Genomic_DNA"/>
</dbReference>
<reference evidence="2 3" key="1">
    <citation type="submission" date="2024-09" db="EMBL/GenBank/DDBJ databases">
        <authorList>
            <person name="Sun Q."/>
            <person name="Mori K."/>
        </authorList>
    </citation>
    <scope>NUCLEOTIDE SEQUENCE [LARGE SCALE GENOMIC DNA]</scope>
    <source>
        <strain evidence="2 3">CICC 10874</strain>
    </source>
</reference>
<dbReference type="SUPFAM" id="SSF56801">
    <property type="entry name" value="Acetyl-CoA synthetase-like"/>
    <property type="match status" value="1"/>
</dbReference>
<organism evidence="2 3">
    <name type="scientific">Brachybacterium hainanense</name>
    <dbReference type="NCBI Taxonomy" id="1541174"/>
    <lineage>
        <taxon>Bacteria</taxon>
        <taxon>Bacillati</taxon>
        <taxon>Actinomycetota</taxon>
        <taxon>Actinomycetes</taxon>
        <taxon>Micrococcales</taxon>
        <taxon>Dermabacteraceae</taxon>
        <taxon>Brachybacterium</taxon>
    </lineage>
</organism>
<dbReference type="PANTHER" id="PTHR36932">
    <property type="entry name" value="CAPSULAR POLYSACCHARIDE BIOSYNTHESIS PROTEIN"/>
    <property type="match status" value="1"/>
</dbReference>
<keyword evidence="3" id="KW-1185">Reference proteome</keyword>
<gene>
    <name evidence="2" type="ORF">ACFFF6_02435</name>
</gene>
<sequence length="451" mass="49139">MVTSTPRVMPAAPAVSAARRALAAAMSRGRTERGARSVRRALEQPGSQASPDRIARILAHARAHVPFYRALAGTPFAQLPVVSKAMILEDLPTFLAEGARPGRLASRMSSGTSGVIFTSYFDARRIAHHRAELVGAYRFLGADPFGSFLHCRDWFEVTRTQRRSAALRGQFLYAAEEDERTVLEVASWLSRRRGSVVIGLCSYLEILLRRFEDLDVRIEPGAVGVVLGTGEPMTAELRARTRRQLGVPLSMRYSNTENGLLGFTRPGESVYSLNTHAFHVEILRDGSDAAAAPGEVGRIVVTDLENRALPFLRYDTGDMGRFALDASGTVLPGTLAELSGRTRDFPLAGTPSAPRRVTHIVVLNAVEHIPGIRQFQLRQHDLGRFTWVVNAVPDPAIDAGLRAVLDAEIGDIVSCEVVYTDGPLRTGTGKRQTFVSEIPDPEALLRAARAA</sequence>
<dbReference type="InterPro" id="IPR042099">
    <property type="entry name" value="ANL_N_sf"/>
</dbReference>
<evidence type="ECO:0008006" key="4">
    <source>
        <dbReference type="Google" id="ProtNLM"/>
    </source>
</evidence>
<evidence type="ECO:0000313" key="3">
    <source>
        <dbReference type="Proteomes" id="UP001589793"/>
    </source>
</evidence>
<dbReference type="PANTHER" id="PTHR36932:SF1">
    <property type="entry name" value="CAPSULAR POLYSACCHARIDE BIOSYNTHESIS PROTEIN"/>
    <property type="match status" value="1"/>
</dbReference>
<dbReference type="InterPro" id="IPR053158">
    <property type="entry name" value="CapK_Type1_Caps_Biosynth"/>
</dbReference>
<dbReference type="Gene3D" id="3.40.50.12780">
    <property type="entry name" value="N-terminal domain of ligase-like"/>
    <property type="match status" value="1"/>
</dbReference>
<protein>
    <recommendedName>
        <fullName evidence="4">CoF synthetase</fullName>
    </recommendedName>
</protein>
<name>A0ABV6R747_9MICO</name>
<feature type="region of interest" description="Disordered" evidence="1">
    <location>
        <begin position="27"/>
        <end position="48"/>
    </location>
</feature>
<proteinExistence type="predicted"/>
<evidence type="ECO:0000313" key="2">
    <source>
        <dbReference type="EMBL" id="MFC0672809.1"/>
    </source>
</evidence>
<evidence type="ECO:0000256" key="1">
    <source>
        <dbReference type="SAM" id="MobiDB-lite"/>
    </source>
</evidence>
<dbReference type="Proteomes" id="UP001589793">
    <property type="component" value="Unassembled WGS sequence"/>
</dbReference>
<accession>A0ABV6R747</accession>
<comment type="caution">
    <text evidence="2">The sequence shown here is derived from an EMBL/GenBank/DDBJ whole genome shotgun (WGS) entry which is preliminary data.</text>
</comment>